<dbReference type="AlphaFoldDB" id="A0AAW8FLK1"/>
<dbReference type="Pfam" id="PF04686">
    <property type="entry name" value="SsgA"/>
    <property type="match status" value="1"/>
</dbReference>
<evidence type="ECO:0000256" key="3">
    <source>
        <dbReference type="ARBA" id="ARBA00022618"/>
    </source>
</evidence>
<dbReference type="GO" id="GO:0030428">
    <property type="term" value="C:cell septum"/>
    <property type="evidence" value="ECO:0007669"/>
    <property type="project" value="UniProtKB-SubCell"/>
</dbReference>
<dbReference type="Proteomes" id="UP001234216">
    <property type="component" value="Unassembled WGS sequence"/>
</dbReference>
<evidence type="ECO:0000256" key="5">
    <source>
        <dbReference type="ARBA" id="ARBA00023210"/>
    </source>
</evidence>
<dbReference type="GO" id="GO:0000917">
    <property type="term" value="P:division septum assembly"/>
    <property type="evidence" value="ECO:0007669"/>
    <property type="project" value="UniProtKB-KW"/>
</dbReference>
<protein>
    <recommendedName>
        <fullName evidence="10">Sporulation and cell division protein SsgA</fullName>
    </recommendedName>
</protein>
<name>A0AAW8FLK1_9ACTN</name>
<dbReference type="InterPro" id="IPR006776">
    <property type="entry name" value="SsgB"/>
</dbReference>
<keyword evidence="3" id="KW-0132">Cell division</keyword>
<evidence type="ECO:0000313" key="9">
    <source>
        <dbReference type="Proteomes" id="UP001234216"/>
    </source>
</evidence>
<dbReference type="Gene3D" id="2.30.31.20">
    <property type="entry name" value="Sporulation-specific cell division protein SsgB"/>
    <property type="match status" value="1"/>
</dbReference>
<reference evidence="8" key="1">
    <citation type="submission" date="2023-07" db="EMBL/GenBank/DDBJ databases">
        <title>Comparative genomics of wheat-associated soil bacteria to identify genetic determinants of phenazine resistance.</title>
        <authorList>
            <person name="Mouncey N."/>
        </authorList>
    </citation>
    <scope>NUCLEOTIDE SEQUENCE</scope>
    <source>
        <strain evidence="8">V4I22</strain>
    </source>
</reference>
<comment type="similarity">
    <text evidence="2">Belongs to the SsgA family.</text>
</comment>
<keyword evidence="5" id="KW-0717">Septation</keyword>
<sequence length="171" mass="18716">MTLMSGNAFDTDDDRGCADAENHRHEGVHAERTGIGSETVTCRTLVRLVQGHEYPQATTDLRYDSAEPFSVGLEFNVGTDRSVEWTFGRELLVSGLRRLSGLGDVQIWPARIRGAELVFISLHSGDSTDLVAAPAIVIKAFLERTLAVVPLGEETRYLDIQSATAQLLNDT</sequence>
<accession>A0AAW8FLK1</accession>
<proteinExistence type="inferred from homology"/>
<organism evidence="8 9">
    <name type="scientific">Streptomyces canus</name>
    <dbReference type="NCBI Taxonomy" id="58343"/>
    <lineage>
        <taxon>Bacteria</taxon>
        <taxon>Bacillati</taxon>
        <taxon>Actinomycetota</taxon>
        <taxon>Actinomycetes</taxon>
        <taxon>Kitasatosporales</taxon>
        <taxon>Streptomycetaceae</taxon>
        <taxon>Streptomyces</taxon>
        <taxon>Streptomyces aurantiacus group</taxon>
    </lineage>
</organism>
<evidence type="ECO:0000256" key="2">
    <source>
        <dbReference type="ARBA" id="ARBA00009323"/>
    </source>
</evidence>
<evidence type="ECO:0000256" key="1">
    <source>
        <dbReference type="ARBA" id="ARBA00004431"/>
    </source>
</evidence>
<comment type="caution">
    <text evidence="8">The sequence shown here is derived from an EMBL/GenBank/DDBJ whole genome shotgun (WGS) entry which is preliminary data.</text>
</comment>
<comment type="subcellular location">
    <subcellularLocation>
        <location evidence="1">Cell septum</location>
    </subcellularLocation>
</comment>
<evidence type="ECO:0000313" key="8">
    <source>
        <dbReference type="EMBL" id="MDQ0911012.1"/>
    </source>
</evidence>
<dbReference type="InterPro" id="IPR038658">
    <property type="entry name" value="SsgB_sf"/>
</dbReference>
<evidence type="ECO:0000256" key="4">
    <source>
        <dbReference type="ARBA" id="ARBA00022969"/>
    </source>
</evidence>
<dbReference type="GO" id="GO:0030435">
    <property type="term" value="P:sporulation resulting in formation of a cellular spore"/>
    <property type="evidence" value="ECO:0007669"/>
    <property type="project" value="UniProtKB-KW"/>
</dbReference>
<dbReference type="EMBL" id="JAUSZV010000005">
    <property type="protein sequence ID" value="MDQ0911012.1"/>
    <property type="molecule type" value="Genomic_DNA"/>
</dbReference>
<evidence type="ECO:0000256" key="6">
    <source>
        <dbReference type="ARBA" id="ARBA00023306"/>
    </source>
</evidence>
<gene>
    <name evidence="8" type="ORF">QFZ22_006997</name>
</gene>
<evidence type="ECO:0008006" key="10">
    <source>
        <dbReference type="Google" id="ProtNLM"/>
    </source>
</evidence>
<keyword evidence="4" id="KW-0749">Sporulation</keyword>
<keyword evidence="6" id="KW-0131">Cell cycle</keyword>
<evidence type="ECO:0000256" key="7">
    <source>
        <dbReference type="SAM" id="MobiDB-lite"/>
    </source>
</evidence>
<feature type="region of interest" description="Disordered" evidence="7">
    <location>
        <begin position="1"/>
        <end position="20"/>
    </location>
</feature>